<evidence type="ECO:0000256" key="5">
    <source>
        <dbReference type="ARBA" id="ARBA00022801"/>
    </source>
</evidence>
<evidence type="ECO:0000259" key="8">
    <source>
        <dbReference type="Pfam" id="PF00326"/>
    </source>
</evidence>
<keyword evidence="5" id="KW-0378">Hydrolase</keyword>
<keyword evidence="3" id="KW-0858">Xylan degradation</keyword>
<dbReference type="PANTHER" id="PTHR38050">
    <property type="match status" value="1"/>
</dbReference>
<dbReference type="Proteomes" id="UP000294901">
    <property type="component" value="Unassembled WGS sequence"/>
</dbReference>
<proteinExistence type="predicted"/>
<accession>A0A4R6JBF3</accession>
<dbReference type="GO" id="GO:0030600">
    <property type="term" value="F:feruloyl esterase activity"/>
    <property type="evidence" value="ECO:0007669"/>
    <property type="project" value="InterPro"/>
</dbReference>
<dbReference type="Gene3D" id="3.40.50.1820">
    <property type="entry name" value="alpha/beta hydrolase"/>
    <property type="match status" value="1"/>
</dbReference>
<organism evidence="9 10">
    <name type="scientific">Paractinoplanes brasiliensis</name>
    <dbReference type="NCBI Taxonomy" id="52695"/>
    <lineage>
        <taxon>Bacteria</taxon>
        <taxon>Bacillati</taxon>
        <taxon>Actinomycetota</taxon>
        <taxon>Actinomycetes</taxon>
        <taxon>Micromonosporales</taxon>
        <taxon>Micromonosporaceae</taxon>
        <taxon>Paractinoplanes</taxon>
    </lineage>
</organism>
<evidence type="ECO:0000256" key="4">
    <source>
        <dbReference type="ARBA" id="ARBA00022729"/>
    </source>
</evidence>
<reference evidence="9 10" key="1">
    <citation type="submission" date="2019-03" db="EMBL/GenBank/DDBJ databases">
        <title>Sequencing the genomes of 1000 actinobacteria strains.</title>
        <authorList>
            <person name="Klenk H.-P."/>
        </authorList>
    </citation>
    <scope>NUCLEOTIDE SEQUENCE [LARGE SCALE GENOMIC DNA]</scope>
    <source>
        <strain evidence="9 10">DSM 43805</strain>
    </source>
</reference>
<dbReference type="PANTHER" id="PTHR38050:SF2">
    <property type="entry name" value="FERULOYL ESTERASE C-RELATED"/>
    <property type="match status" value="1"/>
</dbReference>
<dbReference type="EMBL" id="SNWR01000002">
    <property type="protein sequence ID" value="TDO33029.1"/>
    <property type="molecule type" value="Genomic_DNA"/>
</dbReference>
<evidence type="ECO:0000313" key="10">
    <source>
        <dbReference type="Proteomes" id="UP000294901"/>
    </source>
</evidence>
<keyword evidence="4" id="KW-0732">Signal</keyword>
<evidence type="ECO:0000256" key="7">
    <source>
        <dbReference type="ARBA" id="ARBA00023326"/>
    </source>
</evidence>
<dbReference type="GO" id="GO:0006508">
    <property type="term" value="P:proteolysis"/>
    <property type="evidence" value="ECO:0007669"/>
    <property type="project" value="InterPro"/>
</dbReference>
<comment type="caution">
    <text evidence="9">The sequence shown here is derived from an EMBL/GenBank/DDBJ whole genome shotgun (WGS) entry which is preliminary data.</text>
</comment>
<dbReference type="Pfam" id="PF00326">
    <property type="entry name" value="Peptidase_S9"/>
    <property type="match status" value="1"/>
</dbReference>
<feature type="domain" description="Peptidase S9 prolyl oligopeptidase catalytic" evidence="8">
    <location>
        <begin position="75"/>
        <end position="159"/>
    </location>
</feature>
<dbReference type="InterPro" id="IPR043595">
    <property type="entry name" value="FaeB/C/D"/>
</dbReference>
<gene>
    <name evidence="9" type="ORF">C8E87_8509</name>
</gene>
<evidence type="ECO:0000256" key="2">
    <source>
        <dbReference type="ARBA" id="ARBA00022525"/>
    </source>
</evidence>
<dbReference type="GO" id="GO:0005576">
    <property type="term" value="C:extracellular region"/>
    <property type="evidence" value="ECO:0007669"/>
    <property type="project" value="UniProtKB-SubCell"/>
</dbReference>
<sequence length="283" mass="29413">MSLALAGCGLARPSSTHAAGTEVRAIDVGGVDREFRVHIPRKRARESDLVVVIHGGFGSAEQAEAAYGWNEVAESEGLIVAYPSGKGVAWNAGTCCGRAAHNDVDDVGFVAAMVAELQEEYGVSPDRTFATGMSNGAMMTYRLACETDLFAAIAPVAGTIVTGCADPSPTSVLHIHGRDDERVRYDGEVGSGATRVDGLAVEEDVALWRAVDACPEPQVTAKPPLTTTTANCPEGRTVSLIAIDGAGHQWPGASTNGLSGPDPASTALDATAVIWKFFDGWKG</sequence>
<dbReference type="GO" id="GO:0045493">
    <property type="term" value="P:xylan catabolic process"/>
    <property type="evidence" value="ECO:0007669"/>
    <property type="project" value="UniProtKB-KW"/>
</dbReference>
<name>A0A4R6JBF3_9ACTN</name>
<keyword evidence="6" id="KW-0119">Carbohydrate metabolism</keyword>
<keyword evidence="2" id="KW-0964">Secreted</keyword>
<keyword evidence="10" id="KW-1185">Reference proteome</keyword>
<evidence type="ECO:0000256" key="1">
    <source>
        <dbReference type="ARBA" id="ARBA00004613"/>
    </source>
</evidence>
<comment type="subcellular location">
    <subcellularLocation>
        <location evidence="1">Secreted</location>
    </subcellularLocation>
</comment>
<dbReference type="AlphaFoldDB" id="A0A4R6JBF3"/>
<evidence type="ECO:0000256" key="3">
    <source>
        <dbReference type="ARBA" id="ARBA00022651"/>
    </source>
</evidence>
<evidence type="ECO:0000313" key="9">
    <source>
        <dbReference type="EMBL" id="TDO33029.1"/>
    </source>
</evidence>
<protein>
    <submittedName>
        <fullName evidence="9">Poly(3-hydroxybutyrate) depolymerase</fullName>
    </submittedName>
</protein>
<dbReference type="InterPro" id="IPR001375">
    <property type="entry name" value="Peptidase_S9_cat"/>
</dbReference>
<keyword evidence="7" id="KW-0624">Polysaccharide degradation</keyword>
<dbReference type="InterPro" id="IPR029058">
    <property type="entry name" value="AB_hydrolase_fold"/>
</dbReference>
<dbReference type="GO" id="GO:0008236">
    <property type="term" value="F:serine-type peptidase activity"/>
    <property type="evidence" value="ECO:0007669"/>
    <property type="project" value="InterPro"/>
</dbReference>
<evidence type="ECO:0000256" key="6">
    <source>
        <dbReference type="ARBA" id="ARBA00023277"/>
    </source>
</evidence>
<dbReference type="SUPFAM" id="SSF53474">
    <property type="entry name" value="alpha/beta-Hydrolases"/>
    <property type="match status" value="1"/>
</dbReference>